<feature type="region of interest" description="Disordered" evidence="1">
    <location>
        <begin position="85"/>
        <end position="116"/>
    </location>
</feature>
<dbReference type="EMBL" id="VFMN01000001">
    <property type="protein sequence ID" value="TQJ08053.1"/>
    <property type="molecule type" value="Genomic_DNA"/>
</dbReference>
<evidence type="ECO:0000259" key="2">
    <source>
        <dbReference type="Pfam" id="PF03793"/>
    </source>
</evidence>
<feature type="compositionally biased region" description="Basic and acidic residues" evidence="1">
    <location>
        <begin position="96"/>
        <end position="109"/>
    </location>
</feature>
<dbReference type="Pfam" id="PF03793">
    <property type="entry name" value="PASTA"/>
    <property type="match status" value="1"/>
</dbReference>
<gene>
    <name evidence="3" type="ORF">FB458_1132</name>
</gene>
<dbReference type="CDD" id="cd06577">
    <property type="entry name" value="PASTA_pknB"/>
    <property type="match status" value="1"/>
</dbReference>
<evidence type="ECO:0000313" key="3">
    <source>
        <dbReference type="EMBL" id="TQJ08053.1"/>
    </source>
</evidence>
<organism evidence="3 4">
    <name type="scientific">Lapillicoccus jejuensis</name>
    <dbReference type="NCBI Taxonomy" id="402171"/>
    <lineage>
        <taxon>Bacteria</taxon>
        <taxon>Bacillati</taxon>
        <taxon>Actinomycetota</taxon>
        <taxon>Actinomycetes</taxon>
        <taxon>Micrococcales</taxon>
        <taxon>Intrasporangiaceae</taxon>
        <taxon>Lapillicoccus</taxon>
    </lineage>
</organism>
<keyword evidence="4" id="KW-1185">Reference proteome</keyword>
<reference evidence="3 4" key="1">
    <citation type="submission" date="2019-06" db="EMBL/GenBank/DDBJ databases">
        <title>Sequencing the genomes of 1000 actinobacteria strains.</title>
        <authorList>
            <person name="Klenk H.-P."/>
        </authorList>
    </citation>
    <scope>NUCLEOTIDE SEQUENCE [LARGE SCALE GENOMIC DNA]</scope>
    <source>
        <strain evidence="3 4">DSM 18607</strain>
    </source>
</reference>
<name>A0A542DY76_9MICO</name>
<proteinExistence type="predicted"/>
<feature type="region of interest" description="Disordered" evidence="1">
    <location>
        <begin position="1"/>
        <end position="20"/>
    </location>
</feature>
<dbReference type="AlphaFoldDB" id="A0A542DY76"/>
<evidence type="ECO:0000256" key="1">
    <source>
        <dbReference type="SAM" id="MobiDB-lite"/>
    </source>
</evidence>
<dbReference type="Proteomes" id="UP000317893">
    <property type="component" value="Unassembled WGS sequence"/>
</dbReference>
<dbReference type="InterPro" id="IPR005543">
    <property type="entry name" value="PASTA_dom"/>
</dbReference>
<evidence type="ECO:0000313" key="4">
    <source>
        <dbReference type="Proteomes" id="UP000317893"/>
    </source>
</evidence>
<dbReference type="Gene3D" id="3.30.10.20">
    <property type="match status" value="1"/>
</dbReference>
<comment type="caution">
    <text evidence="3">The sequence shown here is derived from an EMBL/GenBank/DDBJ whole genome shotgun (WGS) entry which is preliminary data.</text>
</comment>
<feature type="domain" description="PASTA" evidence="2">
    <location>
        <begin position="20"/>
        <end position="76"/>
    </location>
</feature>
<sequence>MSSGEAYGRSVTTGETDHEVTVPDVVGLDVDLARRVASDAGLTLAQPDPDGPPLGALTWEQGFVVQTQRPAPGTRTWRHDSLVITWRRPGGGDPSGVREPRRPGPHHLDAQAAPPG</sequence>
<accession>A0A542DY76</accession>
<protein>
    <recommendedName>
        <fullName evidence="2">PASTA domain-containing protein</fullName>
    </recommendedName>
</protein>